<feature type="transmembrane region" description="Helical" evidence="1">
    <location>
        <begin position="141"/>
        <end position="162"/>
    </location>
</feature>
<dbReference type="Proteomes" id="UP000008963">
    <property type="component" value="Chromosome"/>
</dbReference>
<dbReference type="OrthoDB" id="7698234at2"/>
<name>E1WYA4_HALMS</name>
<feature type="transmembrane region" description="Helical" evidence="1">
    <location>
        <begin position="361"/>
        <end position="382"/>
    </location>
</feature>
<dbReference type="AlphaFoldDB" id="E1WYA4"/>
<dbReference type="PATRIC" id="fig|862908.3.peg.1018"/>
<feature type="transmembrane region" description="Helical" evidence="1">
    <location>
        <begin position="264"/>
        <end position="286"/>
    </location>
</feature>
<dbReference type="Pfam" id="PF06772">
    <property type="entry name" value="LtrA"/>
    <property type="match status" value="1"/>
</dbReference>
<feature type="transmembrane region" description="Helical" evidence="1">
    <location>
        <begin position="27"/>
        <end position="44"/>
    </location>
</feature>
<feature type="transmembrane region" description="Helical" evidence="1">
    <location>
        <begin position="233"/>
        <end position="252"/>
    </location>
</feature>
<feature type="transmembrane region" description="Helical" evidence="1">
    <location>
        <begin position="82"/>
        <end position="104"/>
    </location>
</feature>
<keyword evidence="3" id="KW-1185">Reference proteome</keyword>
<dbReference type="RefSeq" id="WP_014243736.1">
    <property type="nucleotide sequence ID" value="NC_016620.1"/>
</dbReference>
<dbReference type="eggNOG" id="COG4292">
    <property type="taxonomic scope" value="Bacteria"/>
</dbReference>
<organism evidence="2 3">
    <name type="scientific">Halobacteriovorax marinus (strain ATCC BAA-682 / DSM 15412 / SJ)</name>
    <name type="common">Bacteriovorax marinus</name>
    <dbReference type="NCBI Taxonomy" id="862908"/>
    <lineage>
        <taxon>Bacteria</taxon>
        <taxon>Pseudomonadati</taxon>
        <taxon>Bdellovibrionota</taxon>
        <taxon>Bacteriovoracia</taxon>
        <taxon>Bacteriovoracales</taxon>
        <taxon>Halobacteriovoraceae</taxon>
        <taxon>Halobacteriovorax</taxon>
    </lineage>
</organism>
<accession>E1WYA4</accession>
<dbReference type="HOGENOM" id="CLU_045667_2_0_7"/>
<feature type="transmembrane region" description="Helical" evidence="1">
    <location>
        <begin position="50"/>
        <end position="70"/>
    </location>
</feature>
<sequence>MKKRLLQKPVFHFSGIGVEKKVGWLELFYDLMYVASFIQLGNIFSRDISLYGFIKISLIFITFWVSWSGFSLFSNRYTIDDFLHRVLVFLHMFTVASLTVLAPRVFNGDYSYFTIIFGISQLLVALLYLRASIQTEFGSKYTKFWFGAFSLSGFTWLSAPFFPNNLTPLVWAVGVAIILITPILNKARNLFNEFPFDYEHLSERYSLLTIIVIGESFVKVLTELVERDSGMNLVIQACFSLLIACSIWWIYFDDVAESKLKKSLLAFPVWLVSHLPLQMGIVLMGVGIKKVVSSNMAHSLQLNDAYLLSFSIALILAFVGLIDLVTVGKSGEENSFIRVQLRFFISFICVLLGIFSQSMSALLFVSSILTLGLIQIIINIILDLRAKAAQ</sequence>
<reference evidence="3" key="1">
    <citation type="journal article" date="2013" name="ISME J.">
        <title>A small predatory core genome in the divergent marine Bacteriovorax marinus SJ and the terrestrial Bdellovibrio bacteriovorus.</title>
        <authorList>
            <person name="Crossman L.C."/>
            <person name="Chen H."/>
            <person name="Cerdeno-Tarraga A.M."/>
            <person name="Brooks K."/>
            <person name="Quail M.A."/>
            <person name="Pineiro S.A."/>
            <person name="Hobley L."/>
            <person name="Sockett R.E."/>
            <person name="Bentley S.D."/>
            <person name="Parkhill J."/>
            <person name="Williams H.N."/>
            <person name="Stine O.C."/>
        </authorList>
    </citation>
    <scope>NUCLEOTIDE SEQUENCE [LARGE SCALE GENOMIC DNA]</scope>
    <source>
        <strain evidence="3">ATCC BAA-682 / DSM 15412 / SJ</strain>
    </source>
</reference>
<keyword evidence="1" id="KW-1133">Transmembrane helix</keyword>
<dbReference type="KEGG" id="bmx:BMS_1069"/>
<dbReference type="PANTHER" id="PTHR36840">
    <property type="entry name" value="BLL5714 PROTEIN"/>
    <property type="match status" value="1"/>
</dbReference>
<evidence type="ECO:0000256" key="1">
    <source>
        <dbReference type="SAM" id="Phobius"/>
    </source>
</evidence>
<dbReference type="EMBL" id="FQ312005">
    <property type="protein sequence ID" value="CBW25952.1"/>
    <property type="molecule type" value="Genomic_DNA"/>
</dbReference>
<gene>
    <name evidence="2" type="ordered locus">BMS_1069</name>
</gene>
<evidence type="ECO:0000313" key="3">
    <source>
        <dbReference type="Proteomes" id="UP000008963"/>
    </source>
</evidence>
<dbReference type="InterPro" id="IPR010640">
    <property type="entry name" value="Low_temperature_requirement_A"/>
</dbReference>
<dbReference type="STRING" id="862908.BMS_1069"/>
<evidence type="ECO:0000313" key="2">
    <source>
        <dbReference type="EMBL" id="CBW25952.1"/>
    </source>
</evidence>
<protein>
    <submittedName>
        <fullName evidence="2">Integral membrane protein</fullName>
    </submittedName>
</protein>
<keyword evidence="1" id="KW-0472">Membrane</keyword>
<dbReference type="PANTHER" id="PTHR36840:SF1">
    <property type="entry name" value="BLL5714 PROTEIN"/>
    <property type="match status" value="1"/>
</dbReference>
<feature type="transmembrane region" description="Helical" evidence="1">
    <location>
        <begin position="110"/>
        <end position="129"/>
    </location>
</feature>
<feature type="transmembrane region" description="Helical" evidence="1">
    <location>
        <begin position="306"/>
        <end position="327"/>
    </location>
</feature>
<feature type="transmembrane region" description="Helical" evidence="1">
    <location>
        <begin position="168"/>
        <end position="184"/>
    </location>
</feature>
<feature type="transmembrane region" description="Helical" evidence="1">
    <location>
        <begin position="339"/>
        <end position="355"/>
    </location>
</feature>
<proteinExistence type="predicted"/>
<keyword evidence="1" id="KW-0812">Transmembrane</keyword>